<evidence type="ECO:0000256" key="7">
    <source>
        <dbReference type="ARBA" id="ARBA00022741"/>
    </source>
</evidence>
<dbReference type="InterPro" id="IPR000700">
    <property type="entry name" value="PAS-assoc_C"/>
</dbReference>
<evidence type="ECO:0000256" key="1">
    <source>
        <dbReference type="ARBA" id="ARBA00000085"/>
    </source>
</evidence>
<comment type="function">
    <text evidence="13">Member of the two-component regulatory system BvgS/BvgA. Phosphorylates BvgA via a four-step phosphorelay in response to environmental signals.</text>
</comment>
<dbReference type="InterPro" id="IPR004358">
    <property type="entry name" value="Sig_transdc_His_kin-like_C"/>
</dbReference>
<dbReference type="InterPro" id="IPR005467">
    <property type="entry name" value="His_kinase_dom"/>
</dbReference>
<dbReference type="SUPFAM" id="SSF55785">
    <property type="entry name" value="PYP-like sensor domain (PAS domain)"/>
    <property type="match status" value="3"/>
</dbReference>
<evidence type="ECO:0000259" key="21">
    <source>
        <dbReference type="PROSITE" id="PS50113"/>
    </source>
</evidence>
<evidence type="ECO:0000259" key="18">
    <source>
        <dbReference type="PROSITE" id="PS50109"/>
    </source>
</evidence>
<evidence type="ECO:0000256" key="3">
    <source>
        <dbReference type="ARBA" id="ARBA00012438"/>
    </source>
</evidence>
<dbReference type="EMBL" id="AFHG01000029">
    <property type="protein sequence ID" value="EGK73242.1"/>
    <property type="molecule type" value="Genomic_DNA"/>
</dbReference>
<evidence type="ECO:0000256" key="11">
    <source>
        <dbReference type="ARBA" id="ARBA00023012"/>
    </source>
</evidence>
<evidence type="ECO:0000256" key="13">
    <source>
        <dbReference type="ARBA" id="ARBA00058004"/>
    </source>
</evidence>
<dbReference type="PRINTS" id="PR00344">
    <property type="entry name" value="BCTRLSENSOR"/>
</dbReference>
<dbReference type="CDD" id="cd16922">
    <property type="entry name" value="HATPase_EvgS-ArcB-TorS-like"/>
    <property type="match status" value="1"/>
</dbReference>
<feature type="domain" description="PAS" evidence="20">
    <location>
        <begin position="228"/>
        <end position="293"/>
    </location>
</feature>
<evidence type="ECO:0000313" key="23">
    <source>
        <dbReference type="Proteomes" id="UP000005019"/>
    </source>
</evidence>
<keyword evidence="12 17" id="KW-0472">Membrane</keyword>
<evidence type="ECO:0000259" key="19">
    <source>
        <dbReference type="PROSITE" id="PS50110"/>
    </source>
</evidence>
<dbReference type="PROSITE" id="PS50109">
    <property type="entry name" value="HIS_KIN"/>
    <property type="match status" value="1"/>
</dbReference>
<feature type="domain" description="PAS" evidence="20">
    <location>
        <begin position="103"/>
        <end position="173"/>
    </location>
</feature>
<dbReference type="Proteomes" id="UP000005019">
    <property type="component" value="Unassembled WGS sequence"/>
</dbReference>
<feature type="domain" description="Response regulatory" evidence="19">
    <location>
        <begin position="761"/>
        <end position="877"/>
    </location>
</feature>
<dbReference type="PANTHER" id="PTHR45339">
    <property type="entry name" value="HYBRID SIGNAL TRANSDUCTION HISTIDINE KINASE J"/>
    <property type="match status" value="1"/>
</dbReference>
<dbReference type="Pfam" id="PF00072">
    <property type="entry name" value="Response_reg"/>
    <property type="match status" value="1"/>
</dbReference>
<dbReference type="InterPro" id="IPR001610">
    <property type="entry name" value="PAC"/>
</dbReference>
<dbReference type="Gene3D" id="3.30.565.10">
    <property type="entry name" value="Histidine kinase-like ATPase, C-terminal domain"/>
    <property type="match status" value="1"/>
</dbReference>
<dbReference type="PANTHER" id="PTHR45339:SF1">
    <property type="entry name" value="HYBRID SIGNAL TRANSDUCTION HISTIDINE KINASE J"/>
    <property type="match status" value="1"/>
</dbReference>
<evidence type="ECO:0000256" key="2">
    <source>
        <dbReference type="ARBA" id="ARBA00004370"/>
    </source>
</evidence>
<dbReference type="NCBIfam" id="TIGR00229">
    <property type="entry name" value="sensory_box"/>
    <property type="match status" value="3"/>
</dbReference>
<name>F5R8D9_METUF</name>
<evidence type="ECO:0000256" key="6">
    <source>
        <dbReference type="ARBA" id="ARBA00022692"/>
    </source>
</evidence>
<sequence>MQTLTEADRDTPVSRARADARAAVLMVVLGYAGVAACWILLSDHLLYALTRDSLDFAHASMIKGGLFVAITALALYLLVSRLYARSIDALESEHAMLAQRAQTQALLDAIIRSSSDPVFAKDAQGRYLLMNPEVARLFKVDAEALLGCDDSVFLPPEVARRVRANDRLVMEHGKVLRFEERLPTVDGERVFLTTKGPLLDAGGRVIGLYGVARDMTERLHAEHALRDSEARFRRLFEFAPVAYQSLDQEGRFLDVNPMLCELLGYEAQEMLGRPFGDFWVPSQRDRFQGNFQRFKCTLKARGEVRLLHRDGHEKVCLIVGRVETDAQGQFMRTHCVLTDITDQAEARRALEERETLLREIGEIAQVGGWSLDIASGRLSVTDEVMHIYGAEPGQLASLDLALDRLEDAGRQRVLDSISRAVTHGTSYDLELPITTTAGQIKWVRALGVPVVEDGHVVRLRGTVQDITERRRLKDELLAHQEQLEEQVQQRTSELAVAKEAAESANRSKSLFLANMSHEMRTPMNAIIGLTHLLSKSVLDATQLAQARKIEAAASHLRHIIDDVLDLSRIEADKLVLETSAFRIDALLDQARSMMLERAEERGLVIRVRHEGVPAVLRGDMTRLRQALLNYLSNAVKFTERGQIELSASVVERDADSVVVSFDVSDTGIGIDSREIPRLFRAFEQADPSTTRRFGGSGLGLSITRRLAQLMGGDAGAISKPGQGSRFWFTARLGVGADDASGGFGVTDDARARLLRDWHHRHVLVVEDNATNCEVALALLQDAGLSADVAVDGIEALERAAQRRYDLVLMDLQMPRMNGMDATRQLRRLAGWSTVPVIAVTANAFAEDRGACVEAGMDDFIAKPVDPDEFYRVVLRWLERRSSNPPTARRAPDSALRGRIEALLPLLAAGDTRAGALARDMAADIESLGEEGGALLRCIAAFDYDAALASAQRLVLPTGVAAGAA</sequence>
<dbReference type="SMART" id="SM00388">
    <property type="entry name" value="HisKA"/>
    <property type="match status" value="1"/>
</dbReference>
<evidence type="ECO:0000256" key="16">
    <source>
        <dbReference type="SAM" id="Coils"/>
    </source>
</evidence>
<dbReference type="InterPro" id="IPR003594">
    <property type="entry name" value="HATPase_dom"/>
</dbReference>
<dbReference type="EC" id="2.7.13.3" evidence="3"/>
<organism evidence="22 23">
    <name type="scientific">Methyloversatilis universalis (strain ATCC BAA-1314 / DSM 25237 / JCM 13912 / CCUG 52030 / FAM5)</name>
    <dbReference type="NCBI Taxonomy" id="1000565"/>
    <lineage>
        <taxon>Bacteria</taxon>
        <taxon>Pseudomonadati</taxon>
        <taxon>Pseudomonadota</taxon>
        <taxon>Betaproteobacteria</taxon>
        <taxon>Nitrosomonadales</taxon>
        <taxon>Sterolibacteriaceae</taxon>
        <taxon>Methyloversatilis</taxon>
    </lineage>
</organism>
<evidence type="ECO:0000256" key="10">
    <source>
        <dbReference type="ARBA" id="ARBA00022989"/>
    </source>
</evidence>
<dbReference type="Gene3D" id="3.40.50.2300">
    <property type="match status" value="1"/>
</dbReference>
<comment type="caution">
    <text evidence="22">The sequence shown here is derived from an EMBL/GenBank/DDBJ whole genome shotgun (WGS) entry which is preliminary data.</text>
</comment>
<dbReference type="RefSeq" id="WP_008058341.1">
    <property type="nucleotide sequence ID" value="NZ_AFHG01000029.1"/>
</dbReference>
<dbReference type="InterPro" id="IPR035965">
    <property type="entry name" value="PAS-like_dom_sf"/>
</dbReference>
<dbReference type="CDD" id="cd00130">
    <property type="entry name" value="PAS"/>
    <property type="match status" value="2"/>
</dbReference>
<evidence type="ECO:0000256" key="4">
    <source>
        <dbReference type="ARBA" id="ARBA00022553"/>
    </source>
</evidence>
<gene>
    <name evidence="22" type="ORF">METUNv1_00415</name>
</gene>
<dbReference type="SMART" id="SM00387">
    <property type="entry name" value="HATPase_c"/>
    <property type="match status" value="1"/>
</dbReference>
<dbReference type="SUPFAM" id="SSF55874">
    <property type="entry name" value="ATPase domain of HSP90 chaperone/DNA topoisomerase II/histidine kinase"/>
    <property type="match status" value="1"/>
</dbReference>
<dbReference type="PROSITE" id="PS50113">
    <property type="entry name" value="PAC"/>
    <property type="match status" value="3"/>
</dbReference>
<feature type="domain" description="Histidine kinase" evidence="18">
    <location>
        <begin position="514"/>
        <end position="734"/>
    </location>
</feature>
<dbReference type="PROSITE" id="PS50110">
    <property type="entry name" value="RESPONSE_REGULATORY"/>
    <property type="match status" value="1"/>
</dbReference>
<dbReference type="InterPro" id="IPR011006">
    <property type="entry name" value="CheY-like_superfamily"/>
</dbReference>
<dbReference type="Gene3D" id="3.30.450.20">
    <property type="entry name" value="PAS domain"/>
    <property type="match status" value="3"/>
</dbReference>
<keyword evidence="23" id="KW-1185">Reference proteome</keyword>
<dbReference type="FunFam" id="3.30.565.10:FF:000010">
    <property type="entry name" value="Sensor histidine kinase RcsC"/>
    <property type="match status" value="1"/>
</dbReference>
<dbReference type="GO" id="GO:0016020">
    <property type="term" value="C:membrane"/>
    <property type="evidence" value="ECO:0007669"/>
    <property type="project" value="UniProtKB-SubCell"/>
</dbReference>
<evidence type="ECO:0000256" key="14">
    <source>
        <dbReference type="ARBA" id="ARBA00070152"/>
    </source>
</evidence>
<dbReference type="FunFam" id="1.10.287.130:FF:000004">
    <property type="entry name" value="Ethylene receptor 1"/>
    <property type="match status" value="1"/>
</dbReference>
<dbReference type="InterPro" id="IPR001789">
    <property type="entry name" value="Sig_transdc_resp-reg_receiver"/>
</dbReference>
<feature type="modified residue" description="4-aspartylphosphate" evidence="15">
    <location>
        <position position="810"/>
    </location>
</feature>
<dbReference type="Gene3D" id="2.10.70.100">
    <property type="match status" value="1"/>
</dbReference>
<keyword evidence="8 22" id="KW-0418">Kinase</keyword>
<dbReference type="InterPro" id="IPR013656">
    <property type="entry name" value="PAS_4"/>
</dbReference>
<dbReference type="Pfam" id="PF08448">
    <property type="entry name" value="PAS_4"/>
    <property type="match status" value="2"/>
</dbReference>
<keyword evidence="9" id="KW-0067">ATP-binding</keyword>
<dbReference type="eggNOG" id="COG0642">
    <property type="taxonomic scope" value="Bacteria"/>
</dbReference>
<accession>F5R8D9</accession>
<evidence type="ECO:0000256" key="17">
    <source>
        <dbReference type="SAM" id="Phobius"/>
    </source>
</evidence>
<dbReference type="GO" id="GO:0000155">
    <property type="term" value="F:phosphorelay sensor kinase activity"/>
    <property type="evidence" value="ECO:0007669"/>
    <property type="project" value="InterPro"/>
</dbReference>
<evidence type="ECO:0000259" key="20">
    <source>
        <dbReference type="PROSITE" id="PS50112"/>
    </source>
</evidence>
<comment type="subcellular location">
    <subcellularLocation>
        <location evidence="2">Membrane</location>
    </subcellularLocation>
</comment>
<keyword evidence="5" id="KW-0808">Transferase</keyword>
<keyword evidence="11" id="KW-0902">Two-component regulatory system</keyword>
<feature type="transmembrane region" description="Helical" evidence="17">
    <location>
        <begin position="20"/>
        <end position="41"/>
    </location>
</feature>
<evidence type="ECO:0000313" key="22">
    <source>
        <dbReference type="EMBL" id="EGK73242.1"/>
    </source>
</evidence>
<keyword evidence="10 17" id="KW-1133">Transmembrane helix</keyword>
<dbReference type="Pfam" id="PF02518">
    <property type="entry name" value="HATPase_c"/>
    <property type="match status" value="1"/>
</dbReference>
<dbReference type="InterPro" id="IPR000014">
    <property type="entry name" value="PAS"/>
</dbReference>
<dbReference type="PROSITE" id="PS50112">
    <property type="entry name" value="PAS"/>
    <property type="match status" value="2"/>
</dbReference>
<proteinExistence type="predicted"/>
<evidence type="ECO:0000256" key="12">
    <source>
        <dbReference type="ARBA" id="ARBA00023136"/>
    </source>
</evidence>
<comment type="catalytic activity">
    <reaction evidence="1">
        <text>ATP + protein L-histidine = ADP + protein N-phospho-L-histidine.</text>
        <dbReference type="EC" id="2.7.13.3"/>
    </reaction>
</comment>
<keyword evidence="7" id="KW-0547">Nucleotide-binding</keyword>
<dbReference type="GO" id="GO:0005524">
    <property type="term" value="F:ATP binding"/>
    <property type="evidence" value="ECO:0007669"/>
    <property type="project" value="UniProtKB-KW"/>
</dbReference>
<feature type="domain" description="PAC" evidence="21">
    <location>
        <begin position="300"/>
        <end position="352"/>
    </location>
</feature>
<dbReference type="Gene3D" id="1.10.287.130">
    <property type="match status" value="1"/>
</dbReference>
<evidence type="ECO:0000256" key="8">
    <source>
        <dbReference type="ARBA" id="ARBA00022777"/>
    </source>
</evidence>
<dbReference type="InterPro" id="IPR036890">
    <property type="entry name" value="HATPase_C_sf"/>
</dbReference>
<dbReference type="CDD" id="cd00082">
    <property type="entry name" value="HisKA"/>
    <property type="match status" value="1"/>
</dbReference>
<feature type="domain" description="PAC" evidence="21">
    <location>
        <begin position="427"/>
        <end position="478"/>
    </location>
</feature>
<keyword evidence="4 15" id="KW-0597">Phosphoprotein</keyword>
<dbReference type="InterPro" id="IPR013655">
    <property type="entry name" value="PAS_fold_3"/>
</dbReference>
<dbReference type="SMART" id="SM00448">
    <property type="entry name" value="REC"/>
    <property type="match status" value="1"/>
</dbReference>
<dbReference type="SUPFAM" id="SSF47384">
    <property type="entry name" value="Homodimeric domain of signal transducing histidine kinase"/>
    <property type="match status" value="1"/>
</dbReference>
<dbReference type="AlphaFoldDB" id="F5R8D9"/>
<evidence type="ECO:0000256" key="9">
    <source>
        <dbReference type="ARBA" id="ARBA00022840"/>
    </source>
</evidence>
<dbReference type="Pfam" id="PF08447">
    <property type="entry name" value="PAS_3"/>
    <property type="match status" value="1"/>
</dbReference>
<feature type="coiled-coil region" evidence="16">
    <location>
        <begin position="469"/>
        <end position="500"/>
    </location>
</feature>
<keyword evidence="16" id="KW-0175">Coiled coil</keyword>
<feature type="transmembrane region" description="Helical" evidence="17">
    <location>
        <begin position="61"/>
        <end position="79"/>
    </location>
</feature>
<dbReference type="STRING" id="1000565.METUNv1_00415"/>
<dbReference type="SUPFAM" id="SSF52172">
    <property type="entry name" value="CheY-like"/>
    <property type="match status" value="1"/>
</dbReference>
<keyword evidence="6 17" id="KW-0812">Transmembrane</keyword>
<protein>
    <recommendedName>
        <fullName evidence="14">Virulence sensor protein BvgS</fullName>
        <ecNumber evidence="3">2.7.13.3</ecNumber>
    </recommendedName>
</protein>
<evidence type="ECO:0000256" key="15">
    <source>
        <dbReference type="PROSITE-ProRule" id="PRU00169"/>
    </source>
</evidence>
<dbReference type="SMART" id="SM00086">
    <property type="entry name" value="PAC"/>
    <property type="match status" value="3"/>
</dbReference>
<dbReference type="Pfam" id="PF00512">
    <property type="entry name" value="HisKA"/>
    <property type="match status" value="1"/>
</dbReference>
<dbReference type="SMART" id="SM00091">
    <property type="entry name" value="PAS"/>
    <property type="match status" value="3"/>
</dbReference>
<reference evidence="22 23" key="1">
    <citation type="journal article" date="2011" name="J. Bacteriol.">
        <title>Genome sequence of Methyloversatilis universalis FAM5T, a methylotrophic representative of the order Rhodocyclales.</title>
        <authorList>
            <person name="Kittichotirat W."/>
            <person name="Good N.M."/>
            <person name="Hall R."/>
            <person name="Bringel F."/>
            <person name="Lajus A."/>
            <person name="Medigue C."/>
            <person name="Smalley N.E."/>
            <person name="Beck D."/>
            <person name="Bumgarner R."/>
            <person name="Vuilleumier S."/>
            <person name="Kalyuzhnaya M.G."/>
        </authorList>
    </citation>
    <scope>NUCLEOTIDE SEQUENCE [LARGE SCALE GENOMIC DNA]</scope>
    <source>
        <strain evidence="23">ATCC BAA-1314 / JCM 13912 / FAM5</strain>
    </source>
</reference>
<evidence type="ECO:0000256" key="5">
    <source>
        <dbReference type="ARBA" id="ARBA00022679"/>
    </source>
</evidence>
<feature type="domain" description="PAC" evidence="21">
    <location>
        <begin position="176"/>
        <end position="227"/>
    </location>
</feature>
<dbReference type="eggNOG" id="COG2205">
    <property type="taxonomic scope" value="Bacteria"/>
</dbReference>
<dbReference type="InterPro" id="IPR003661">
    <property type="entry name" value="HisK_dim/P_dom"/>
</dbReference>
<dbReference type="InterPro" id="IPR036097">
    <property type="entry name" value="HisK_dim/P_sf"/>
</dbReference>
<dbReference type="CDD" id="cd17546">
    <property type="entry name" value="REC_hyHK_CKI1_RcsC-like"/>
    <property type="match status" value="1"/>
</dbReference>